<keyword evidence="2" id="KW-1003">Cell membrane</keyword>
<dbReference type="InterPro" id="IPR001123">
    <property type="entry name" value="LeuE-type"/>
</dbReference>
<dbReference type="AlphaFoldDB" id="A0A4P6V121"/>
<proteinExistence type="predicted"/>
<dbReference type="GO" id="GO:0015171">
    <property type="term" value="F:amino acid transmembrane transporter activity"/>
    <property type="evidence" value="ECO:0007669"/>
    <property type="project" value="TreeGrafter"/>
</dbReference>
<evidence type="ECO:0000256" key="1">
    <source>
        <dbReference type="ARBA" id="ARBA00004651"/>
    </source>
</evidence>
<evidence type="ECO:0000256" key="5">
    <source>
        <dbReference type="ARBA" id="ARBA00023136"/>
    </source>
</evidence>
<gene>
    <name evidence="7" type="ORF">E0E05_06355</name>
</gene>
<dbReference type="Proteomes" id="UP000293719">
    <property type="component" value="Chromosome"/>
</dbReference>
<dbReference type="GO" id="GO:0005886">
    <property type="term" value="C:plasma membrane"/>
    <property type="evidence" value="ECO:0007669"/>
    <property type="project" value="UniProtKB-SubCell"/>
</dbReference>
<feature type="transmembrane region" description="Helical" evidence="6">
    <location>
        <begin position="36"/>
        <end position="62"/>
    </location>
</feature>
<accession>A0A4P6V121</accession>
<organism evidence="7 8">
    <name type="scientific">Roseitalea porphyridii</name>
    <dbReference type="NCBI Taxonomy" id="1852022"/>
    <lineage>
        <taxon>Bacteria</taxon>
        <taxon>Pseudomonadati</taxon>
        <taxon>Pseudomonadota</taxon>
        <taxon>Alphaproteobacteria</taxon>
        <taxon>Hyphomicrobiales</taxon>
        <taxon>Ahrensiaceae</taxon>
        <taxon>Roseitalea</taxon>
    </lineage>
</organism>
<dbReference type="OrthoDB" id="5638726at2"/>
<comment type="subcellular location">
    <subcellularLocation>
        <location evidence="1">Cell membrane</location>
        <topology evidence="1">Multi-pass membrane protein</topology>
    </subcellularLocation>
</comment>
<dbReference type="KEGG" id="rpod:E0E05_06355"/>
<evidence type="ECO:0000256" key="3">
    <source>
        <dbReference type="ARBA" id="ARBA00022692"/>
    </source>
</evidence>
<dbReference type="PANTHER" id="PTHR30086:SF20">
    <property type="entry name" value="ARGININE EXPORTER PROTEIN ARGO-RELATED"/>
    <property type="match status" value="1"/>
</dbReference>
<sequence>MLAVATNGFVFGATLIIPIGAQNAFILRQGLARRHVFILCLICALSDALLIAAGVAGLGTLIAGNPGLIMAVTIGGAAFLFVYAVLALRRALRPSALIAGAPDGGALSLRAAIATCLAFTFLNPHVYLDTVVLLGSLSGRYEGAARAAFGGGAMAASFVWFFTLGYGARLLAPFFARPGAWRVLDLLIALIMAALAVGLLASLYP</sequence>
<keyword evidence="8" id="KW-1185">Reference proteome</keyword>
<dbReference type="PANTHER" id="PTHR30086">
    <property type="entry name" value="ARGININE EXPORTER PROTEIN ARGO"/>
    <property type="match status" value="1"/>
</dbReference>
<evidence type="ECO:0000256" key="6">
    <source>
        <dbReference type="SAM" id="Phobius"/>
    </source>
</evidence>
<feature type="transmembrane region" description="Helical" evidence="6">
    <location>
        <begin position="107"/>
        <end position="127"/>
    </location>
</feature>
<reference evidence="7 8" key="1">
    <citation type="journal article" date="2017" name="Int. J. Syst. Evol. Microbiol.">
        <title>Roseitalea porphyridii gen. nov., sp. nov., isolated from a red alga, and reclassification of Hoeflea suaedae Chung et al. 2013 as Pseudohoeflea suaedae gen. nov., comb. nov.</title>
        <authorList>
            <person name="Hyeon J.W."/>
            <person name="Jeong S.E."/>
            <person name="Baek K."/>
            <person name="Jeon C.O."/>
        </authorList>
    </citation>
    <scope>NUCLEOTIDE SEQUENCE [LARGE SCALE GENOMIC DNA]</scope>
    <source>
        <strain evidence="7 8">MA7-20</strain>
    </source>
</reference>
<dbReference type="RefSeq" id="WP_131615958.1">
    <property type="nucleotide sequence ID" value="NZ_CP036532.1"/>
</dbReference>
<feature type="transmembrane region" description="Helical" evidence="6">
    <location>
        <begin position="6"/>
        <end position="27"/>
    </location>
</feature>
<evidence type="ECO:0000313" key="8">
    <source>
        <dbReference type="Proteomes" id="UP000293719"/>
    </source>
</evidence>
<evidence type="ECO:0000256" key="2">
    <source>
        <dbReference type="ARBA" id="ARBA00022475"/>
    </source>
</evidence>
<dbReference type="Pfam" id="PF01810">
    <property type="entry name" value="LysE"/>
    <property type="match status" value="1"/>
</dbReference>
<dbReference type="GeneID" id="90766914"/>
<feature type="transmembrane region" description="Helical" evidence="6">
    <location>
        <begin position="183"/>
        <end position="204"/>
    </location>
</feature>
<evidence type="ECO:0000313" key="7">
    <source>
        <dbReference type="EMBL" id="QBK30256.1"/>
    </source>
</evidence>
<keyword evidence="3 6" id="KW-0812">Transmembrane</keyword>
<evidence type="ECO:0000256" key="4">
    <source>
        <dbReference type="ARBA" id="ARBA00022989"/>
    </source>
</evidence>
<feature type="transmembrane region" description="Helical" evidence="6">
    <location>
        <begin position="147"/>
        <end position="171"/>
    </location>
</feature>
<feature type="transmembrane region" description="Helical" evidence="6">
    <location>
        <begin position="68"/>
        <end position="86"/>
    </location>
</feature>
<protein>
    <submittedName>
        <fullName evidence="7">Amino acid transporter</fullName>
    </submittedName>
</protein>
<keyword evidence="4 6" id="KW-1133">Transmembrane helix</keyword>
<keyword evidence="5 6" id="KW-0472">Membrane</keyword>
<dbReference type="EMBL" id="CP036532">
    <property type="protein sequence ID" value="QBK30256.1"/>
    <property type="molecule type" value="Genomic_DNA"/>
</dbReference>
<name>A0A4P6V121_9HYPH</name>